<dbReference type="InParanoid" id="A0A1V8TQP2"/>
<evidence type="ECO:0000259" key="6">
    <source>
        <dbReference type="Pfam" id="PF25151"/>
    </source>
</evidence>
<dbReference type="PANTHER" id="PTHR14387:SF0">
    <property type="entry name" value="DUF2428 DOMAIN-CONTAINING PROTEIN"/>
    <property type="match status" value="1"/>
</dbReference>
<sequence>MRLLLLLVKEHLPATDPTIAPDITIGRTPLVALNIMPLIVPAATLLKASCLPRVYPIVLLIPLYINATTPAELPKNGPRLVTALSTELSRNFGGAVGGSRFNPSASPHAPPMDNAAKNEEPPGKSAPGEVMNDPTSSGETVLKETPGVFASLRSCDEGIDAVCDLLPVKTSQTPIFAPSKPEGEVFLRKSALLTEAELRDLARHVRQHIPTSTTQDDEITKLLRLFDRLLIVSSSSSLSVVHRVAAWNALCALTDHILAAFSASVRDLLWSEDLWTQLLRLYLQQSHNARPKSSKQLLSSLTDVLRRSKDDRRASLAVQSLCDELVLGLCATDLQSDSKAKLLLLKHLLSKDIVSLQDLEKSYNHVIGSAKSDLPFSDHVETLLFRTLQWASRGDLGSLVAQLLNVMLDGAEGISPAEPSKGASWVVTASGPIWAGPLSLALGCDPDNTLPYEAHIFPVLFSRSLADFVAFLRTLGLHSSEVGAQQFESGNVNEELLYSALKSGKALGLVEIVDDSATTVTSECVHLPLNFVAELASSDSRSARKAGLLLLITSHSVTRPLTASTLNCLRRTLPHMHSDTDAEYRSGLYSAVQQLLDRLRASSAVCARDTGRSFAQHGIVRTLQYSQSFLKWYLRFLIGELRPTACYQSHISALKCLLMLLRSGIDSAVGTEHWSKSAMGNTRWPYHLKMISKGIERMLLHLLMDSFDDVRQAAAAILEIHYAIEGSAEMLSIALPRATKMMLTSGRADHANGVALMHALDSMLATRDRTGLGPMARWLAMAEVILQSASEDLSKAINDYPLHGILTSLRYVLLRQPASLKDDACSQRLAAILQSVWKLVSPTLCEDAPEGHTTDEIDETPDLSSKALLSYCWRALKEASLLMSSMVSSSPRPAGKICNDLQHLCFIQLATLRHRGAFSTVAQTWATFCSLIKGEDAEANLTGWYQRVTNVLQASHTINTRRSAGLPSLLCGVLAAAPSDRLLQIAITDLDTLARRPLQQDSLQEGSLMQVHAMNCMKDVIKHTKLAEQSERHVPTAFRLAADSIQSSAWAIRNCGLMLFRAVIDRLLGTNDAYINDTTSSSRLLDFAKHADLLDLIMGLLRADDEKTKTGRTEGVFPALQLLKRARVPVERQIDVRDAVLALTRDASWHIRDKVARTYVSLVGANGRMDALRALLEAPFAGYNALHGRLLCAKYLLRKLHAEVRSSIRSNATSQAYKEVWQSLELVVRIANSGLGRECPFTQAAIAELLSQCGELWPLMVSHTENAALKKPATSSAVTSVAVADLGLLSLQEAVVRFNNATDADQWLEARAVFLHSQVISGHQNLDEPLSVTSDWLGACHSALRDESIYSREAVVGGLDKLHQLWSTLWHLDAAQPLLRSLCFLVYVLLNDDDEYIRISAAETAVAILRICGEHSGRHGLVPIVAGQRLIRATVKIWPTSRDLANVAVFRAFGVDYHGATSVASQLQRALGQSTDLFAEEKQNLYIDEAREVRVWSRVLMQTVPSAMPKALLKNLCLWVAEGLDVLTAHLKQHGDGPLGPSSKSEIFCLGLQVMYGAEVLLHLAERGVRLFVAPSQLLKRLVEMLAVGESSAMNCLWMAELQNTAEHAALARMQGVAALVQSVQLSISVP</sequence>
<dbReference type="EMBL" id="NAJO01000003">
    <property type="protein sequence ID" value="OQO13655.1"/>
    <property type="molecule type" value="Genomic_DNA"/>
</dbReference>
<evidence type="ECO:0000256" key="1">
    <source>
        <dbReference type="ARBA" id="ARBA00010409"/>
    </source>
</evidence>
<dbReference type="Pfam" id="PF26523">
    <property type="entry name" value="Trm732_C"/>
    <property type="match status" value="1"/>
</dbReference>
<feature type="domain" description="tRNA (32-2'-O)-methyltransferase regulator THADA-like C-terminal TPR repeats region" evidence="6">
    <location>
        <begin position="1053"/>
        <end position="1196"/>
    </location>
</feature>
<reference evidence="8" key="1">
    <citation type="submission" date="2017-03" db="EMBL/GenBank/DDBJ databases">
        <title>Genomes of endolithic fungi from Antarctica.</title>
        <authorList>
            <person name="Coleine C."/>
            <person name="Masonjones S."/>
            <person name="Stajich J.E."/>
        </authorList>
    </citation>
    <scope>NUCLEOTIDE SEQUENCE [LARGE SCALE GENOMIC DNA]</scope>
    <source>
        <strain evidence="8">CCFEE 5527</strain>
    </source>
</reference>
<comment type="similarity">
    <text evidence="1">Belongs to the THADA family.</text>
</comment>
<dbReference type="SUPFAM" id="SSF48371">
    <property type="entry name" value="ARM repeat"/>
    <property type="match status" value="1"/>
</dbReference>
<proteinExistence type="inferred from homology"/>
<dbReference type="InterPro" id="IPR051954">
    <property type="entry name" value="tRNA_methyltransferase_THADA"/>
</dbReference>
<dbReference type="InterPro" id="IPR019442">
    <property type="entry name" value="THADA/TRM732_DUF2428"/>
</dbReference>
<keyword evidence="8" id="KW-1185">Reference proteome</keyword>
<evidence type="ECO:0000259" key="5">
    <source>
        <dbReference type="Pfam" id="PF25150"/>
    </source>
</evidence>
<dbReference type="Proteomes" id="UP000192596">
    <property type="component" value="Unassembled WGS sequence"/>
</dbReference>
<dbReference type="STRING" id="1507870.A0A1V8TQP2"/>
<protein>
    <submittedName>
        <fullName evidence="7">Uncharacterized protein</fullName>
    </submittedName>
</protein>
<name>A0A1V8TQP2_9PEZI</name>
<dbReference type="GO" id="GO:0030488">
    <property type="term" value="P:tRNA methylation"/>
    <property type="evidence" value="ECO:0007669"/>
    <property type="project" value="TreeGrafter"/>
</dbReference>
<dbReference type="GO" id="GO:0005829">
    <property type="term" value="C:cytosol"/>
    <property type="evidence" value="ECO:0007669"/>
    <property type="project" value="TreeGrafter"/>
</dbReference>
<gene>
    <name evidence="7" type="ORF">B0A48_01884</name>
</gene>
<evidence type="ECO:0000313" key="7">
    <source>
        <dbReference type="EMBL" id="OQO13655.1"/>
    </source>
</evidence>
<evidence type="ECO:0000256" key="2">
    <source>
        <dbReference type="ARBA" id="ARBA00022694"/>
    </source>
</evidence>
<keyword evidence="2" id="KW-0819">tRNA processing</keyword>
<dbReference type="Pfam" id="PF25151">
    <property type="entry name" value="TPR_Trm732_C"/>
    <property type="match status" value="1"/>
</dbReference>
<evidence type="ECO:0000313" key="8">
    <source>
        <dbReference type="Proteomes" id="UP000192596"/>
    </source>
</evidence>
<dbReference type="PANTHER" id="PTHR14387">
    <property type="entry name" value="THADA/DEATH RECEPTOR INTERACTING PROTEIN"/>
    <property type="match status" value="1"/>
</dbReference>
<dbReference type="OrthoDB" id="73997at2759"/>
<evidence type="ECO:0000259" key="4">
    <source>
        <dbReference type="Pfam" id="PF10350"/>
    </source>
</evidence>
<feature type="domain" description="tRNA (32-2'-O)-methyltransferase regulator THADA-like TPR repeats region" evidence="5">
    <location>
        <begin position="446"/>
        <end position="712"/>
    </location>
</feature>
<feature type="region of interest" description="Disordered" evidence="3">
    <location>
        <begin position="99"/>
        <end position="140"/>
    </location>
</feature>
<dbReference type="Pfam" id="PF25150">
    <property type="entry name" value="TPR_Trm732"/>
    <property type="match status" value="1"/>
</dbReference>
<dbReference type="Pfam" id="PF10350">
    <property type="entry name" value="DUF2428"/>
    <property type="match status" value="1"/>
</dbReference>
<dbReference type="InterPro" id="IPR056843">
    <property type="entry name" value="THADA-like_TPR"/>
</dbReference>
<comment type="caution">
    <text evidence="7">The sequence shown here is derived from an EMBL/GenBank/DDBJ whole genome shotgun (WGS) entry which is preliminary data.</text>
</comment>
<organism evidence="7 8">
    <name type="scientific">Cryoendolithus antarcticus</name>
    <dbReference type="NCBI Taxonomy" id="1507870"/>
    <lineage>
        <taxon>Eukaryota</taxon>
        <taxon>Fungi</taxon>
        <taxon>Dikarya</taxon>
        <taxon>Ascomycota</taxon>
        <taxon>Pezizomycotina</taxon>
        <taxon>Dothideomycetes</taxon>
        <taxon>Dothideomycetidae</taxon>
        <taxon>Cladosporiales</taxon>
        <taxon>Cladosporiaceae</taxon>
        <taxon>Cryoendolithus</taxon>
    </lineage>
</organism>
<accession>A0A1V8TQP2</accession>
<dbReference type="InterPro" id="IPR056842">
    <property type="entry name" value="THADA-like_TPR_C"/>
</dbReference>
<dbReference type="InterPro" id="IPR016024">
    <property type="entry name" value="ARM-type_fold"/>
</dbReference>
<feature type="domain" description="DUF2428" evidence="4">
    <location>
        <begin position="826"/>
        <end position="1051"/>
    </location>
</feature>
<evidence type="ECO:0000256" key="3">
    <source>
        <dbReference type="SAM" id="MobiDB-lite"/>
    </source>
</evidence>